<feature type="compositionally biased region" description="Low complexity" evidence="1">
    <location>
        <begin position="84"/>
        <end position="102"/>
    </location>
</feature>
<feature type="region of interest" description="Disordered" evidence="1">
    <location>
        <begin position="84"/>
        <end position="176"/>
    </location>
</feature>
<feature type="region of interest" description="Disordered" evidence="1">
    <location>
        <begin position="197"/>
        <end position="226"/>
    </location>
</feature>
<evidence type="ECO:0000313" key="3">
    <source>
        <dbReference type="Proteomes" id="UP000626210"/>
    </source>
</evidence>
<accession>A0ABQ3FYX6</accession>
<comment type="caution">
    <text evidence="2">The sequence shown here is derived from an EMBL/GenBank/DDBJ whole genome shotgun (WGS) entry which is preliminary data.</text>
</comment>
<dbReference type="EMBL" id="BMYK01000003">
    <property type="protein sequence ID" value="GHC75223.1"/>
    <property type="molecule type" value="Genomic_DNA"/>
</dbReference>
<gene>
    <name evidence="2" type="ORF">GCM10007320_13040</name>
</gene>
<evidence type="ECO:0000256" key="1">
    <source>
        <dbReference type="SAM" id="MobiDB-lite"/>
    </source>
</evidence>
<organism evidence="2 3">
    <name type="scientific">Pseudorhodoferax aquiterrae</name>
    <dbReference type="NCBI Taxonomy" id="747304"/>
    <lineage>
        <taxon>Bacteria</taxon>
        <taxon>Pseudomonadati</taxon>
        <taxon>Pseudomonadota</taxon>
        <taxon>Betaproteobacteria</taxon>
        <taxon>Burkholderiales</taxon>
        <taxon>Comamonadaceae</taxon>
    </lineage>
</organism>
<reference evidence="3" key="1">
    <citation type="journal article" date="2019" name="Int. J. Syst. Evol. Microbiol.">
        <title>The Global Catalogue of Microorganisms (GCM) 10K type strain sequencing project: providing services to taxonomists for standard genome sequencing and annotation.</title>
        <authorList>
            <consortium name="The Broad Institute Genomics Platform"/>
            <consortium name="The Broad Institute Genome Sequencing Center for Infectious Disease"/>
            <person name="Wu L."/>
            <person name="Ma J."/>
        </authorList>
    </citation>
    <scope>NUCLEOTIDE SEQUENCE [LARGE SCALE GENOMIC DNA]</scope>
    <source>
        <strain evidence="3">KCTC 23314</strain>
    </source>
</reference>
<name>A0ABQ3FYX6_9BURK</name>
<proteinExistence type="predicted"/>
<feature type="compositionally biased region" description="Low complexity" evidence="1">
    <location>
        <begin position="119"/>
        <end position="128"/>
    </location>
</feature>
<feature type="compositionally biased region" description="Low complexity" evidence="1">
    <location>
        <begin position="1"/>
        <end position="27"/>
    </location>
</feature>
<dbReference type="Proteomes" id="UP000626210">
    <property type="component" value="Unassembled WGS sequence"/>
</dbReference>
<protein>
    <submittedName>
        <fullName evidence="2">Uncharacterized protein</fullName>
    </submittedName>
</protein>
<evidence type="ECO:0000313" key="2">
    <source>
        <dbReference type="EMBL" id="GHC75223.1"/>
    </source>
</evidence>
<feature type="compositionally biased region" description="Basic and acidic residues" evidence="1">
    <location>
        <begin position="155"/>
        <end position="176"/>
    </location>
</feature>
<keyword evidence="3" id="KW-1185">Reference proteome</keyword>
<feature type="compositionally biased region" description="Basic and acidic residues" evidence="1">
    <location>
        <begin position="28"/>
        <end position="37"/>
    </location>
</feature>
<sequence length="226" mass="22920">MNGPAAAGADSQPAAGSAAAPAGTVARATREETRVLQERAVAQQPEPSIRVELSAQADALIRSGRVGEDEAATSAGAVMVAASAAGGPGAPAGQAAAVPAKSSIEAATEAFEQRQQTDAAPTAETAEALGRYQATGQKPGPDQPSGPDDAAPKNWTEKPKVEEEKPPEPPKEPISKKLLDFLQSLWRAGGNAIDVAQTGNLTLNPPKEADSPVTYADPSAKKTTGL</sequence>
<feature type="region of interest" description="Disordered" evidence="1">
    <location>
        <begin position="1"/>
        <end position="48"/>
    </location>
</feature>